<evidence type="ECO:0000256" key="13">
    <source>
        <dbReference type="SAM" id="Phobius"/>
    </source>
</evidence>
<feature type="transmembrane region" description="Helical" evidence="13">
    <location>
        <begin position="21"/>
        <end position="45"/>
    </location>
</feature>
<evidence type="ECO:0000256" key="8">
    <source>
        <dbReference type="ARBA" id="ARBA00022692"/>
    </source>
</evidence>
<keyword evidence="10" id="KW-0406">Ion transport</keyword>
<dbReference type="RefSeq" id="WP_132223933.1">
    <property type="nucleotide sequence ID" value="NZ_JANKBG010000003.1"/>
</dbReference>
<accession>A0A4R3TMC3</accession>
<evidence type="ECO:0000256" key="1">
    <source>
        <dbReference type="ARBA" id="ARBA00003408"/>
    </source>
</evidence>
<keyword evidence="5" id="KW-0813">Transport</keyword>
<evidence type="ECO:0000256" key="2">
    <source>
        <dbReference type="ARBA" id="ARBA00004651"/>
    </source>
</evidence>
<keyword evidence="11 13" id="KW-0472">Membrane</keyword>
<organism evidence="14 15">
    <name type="scientific">Longicatena caecimuris</name>
    <dbReference type="NCBI Taxonomy" id="1796635"/>
    <lineage>
        <taxon>Bacteria</taxon>
        <taxon>Bacillati</taxon>
        <taxon>Bacillota</taxon>
        <taxon>Erysipelotrichia</taxon>
        <taxon>Erysipelotrichales</taxon>
        <taxon>Erysipelotrichaceae</taxon>
        <taxon>Longicatena</taxon>
    </lineage>
</organism>
<dbReference type="GO" id="GO:0005886">
    <property type="term" value="C:plasma membrane"/>
    <property type="evidence" value="ECO:0007669"/>
    <property type="project" value="UniProtKB-SubCell"/>
</dbReference>
<dbReference type="AlphaFoldDB" id="A0A4R3TMC3"/>
<evidence type="ECO:0000256" key="7">
    <source>
        <dbReference type="ARBA" id="ARBA00022475"/>
    </source>
</evidence>
<evidence type="ECO:0000256" key="10">
    <source>
        <dbReference type="ARBA" id="ARBA00023065"/>
    </source>
</evidence>
<evidence type="ECO:0000256" key="12">
    <source>
        <dbReference type="ARBA" id="ARBA00031636"/>
    </source>
</evidence>
<protein>
    <recommendedName>
        <fullName evidence="4">Probable multidrug resistance protein NorM</fullName>
    </recommendedName>
    <alternativeName>
        <fullName evidence="12">Multidrug-efflux transporter</fullName>
    </alternativeName>
</protein>
<name>A0A4R3TMC3_9FIRM</name>
<feature type="transmembrane region" description="Helical" evidence="13">
    <location>
        <begin position="397"/>
        <end position="419"/>
    </location>
</feature>
<feature type="transmembrane region" description="Helical" evidence="13">
    <location>
        <begin position="425"/>
        <end position="446"/>
    </location>
</feature>
<feature type="transmembrane region" description="Helical" evidence="13">
    <location>
        <begin position="327"/>
        <end position="348"/>
    </location>
</feature>
<keyword evidence="8 13" id="KW-0812">Transmembrane</keyword>
<feature type="transmembrane region" description="Helical" evidence="13">
    <location>
        <begin position="368"/>
        <end position="390"/>
    </location>
</feature>
<dbReference type="PIRSF" id="PIRSF006603">
    <property type="entry name" value="DinF"/>
    <property type="match status" value="1"/>
</dbReference>
<evidence type="ECO:0000256" key="5">
    <source>
        <dbReference type="ARBA" id="ARBA00022448"/>
    </source>
</evidence>
<keyword evidence="9 13" id="KW-1133">Transmembrane helix</keyword>
<evidence type="ECO:0000256" key="4">
    <source>
        <dbReference type="ARBA" id="ARBA00020268"/>
    </source>
</evidence>
<keyword evidence="6" id="KW-0050">Antiport</keyword>
<keyword evidence="7" id="KW-1003">Cell membrane</keyword>
<gene>
    <name evidence="14" type="ORF">EDD61_103153</name>
</gene>
<dbReference type="InterPro" id="IPR048279">
    <property type="entry name" value="MdtK-like"/>
</dbReference>
<dbReference type="CDD" id="cd13144">
    <property type="entry name" value="MATE_like_4"/>
    <property type="match status" value="1"/>
</dbReference>
<feature type="transmembrane region" description="Helical" evidence="13">
    <location>
        <begin position="65"/>
        <end position="86"/>
    </location>
</feature>
<feature type="transmembrane region" description="Helical" evidence="13">
    <location>
        <begin position="296"/>
        <end position="315"/>
    </location>
</feature>
<proteinExistence type="inferred from homology"/>
<dbReference type="GO" id="GO:0015297">
    <property type="term" value="F:antiporter activity"/>
    <property type="evidence" value="ECO:0007669"/>
    <property type="project" value="UniProtKB-KW"/>
</dbReference>
<dbReference type="Pfam" id="PF01554">
    <property type="entry name" value="MatE"/>
    <property type="match status" value="2"/>
</dbReference>
<evidence type="ECO:0000313" key="14">
    <source>
        <dbReference type="EMBL" id="TCU62738.1"/>
    </source>
</evidence>
<sequence>MRKQVFYMQVQETNKMGIRPVFPLLMSMAFPPMLSMLIQALYNIVDSMFVAQIGEHALTAVSLAFPIQTLIIACAVGIGVGVNSYIARKLGEKKQDEANSAVLHGLLLALVGSLLFILLGIFGIPAFFKKFTSDALIYEEACAYTYICVFFCFGCFFHICIEKVFQSTGKMIFPMAIQAIGAIINIILDPIMIFGWFGFPALGVQGAAIATVIAQITSMAMSFFVLLSREHDVKVDVKHFHFHMDCIKKILAVGVPNACMNALNSFLVMGLNTILVSFSNAAVAVFGIYFKLQTFVFMPASGLTQGAMPLMGYNYGAGYHQRLHEALKYAISVTGIIMLCGCLLFEIFPTQLLGLFDANAEMMNIGVPALRIIGISFIPATFGFILPTLFQAMGLGLQSLIIFLLRQLIITLPLAFLFANWFGLYGIWVCFILAETTAAIVAYLLYLRIRKTDPILSRNWEAA</sequence>
<comment type="similarity">
    <text evidence="3">Belongs to the multi antimicrobial extrusion (MATE) (TC 2.A.66.1) family.</text>
</comment>
<comment type="subcellular location">
    <subcellularLocation>
        <location evidence="2">Cell membrane</location>
        <topology evidence="2">Multi-pass membrane protein</topology>
    </subcellularLocation>
</comment>
<dbReference type="Proteomes" id="UP000295773">
    <property type="component" value="Unassembled WGS sequence"/>
</dbReference>
<feature type="transmembrane region" description="Helical" evidence="13">
    <location>
        <begin position="173"/>
        <end position="197"/>
    </location>
</feature>
<comment type="caution">
    <text evidence="14">The sequence shown here is derived from an EMBL/GenBank/DDBJ whole genome shotgun (WGS) entry which is preliminary data.</text>
</comment>
<dbReference type="EMBL" id="SMBP01000003">
    <property type="protein sequence ID" value="TCU62738.1"/>
    <property type="molecule type" value="Genomic_DNA"/>
</dbReference>
<dbReference type="InterPro" id="IPR002528">
    <property type="entry name" value="MATE_fam"/>
</dbReference>
<dbReference type="NCBIfam" id="TIGR00797">
    <property type="entry name" value="matE"/>
    <property type="match status" value="1"/>
</dbReference>
<dbReference type="InterPro" id="IPR050222">
    <property type="entry name" value="MATE_MdtK"/>
</dbReference>
<feature type="transmembrane region" description="Helical" evidence="13">
    <location>
        <begin position="203"/>
        <end position="227"/>
    </location>
</feature>
<evidence type="ECO:0000256" key="6">
    <source>
        <dbReference type="ARBA" id="ARBA00022449"/>
    </source>
</evidence>
<evidence type="ECO:0000256" key="3">
    <source>
        <dbReference type="ARBA" id="ARBA00010199"/>
    </source>
</evidence>
<feature type="transmembrane region" description="Helical" evidence="13">
    <location>
        <begin position="106"/>
        <end position="128"/>
    </location>
</feature>
<comment type="function">
    <text evidence="1">Multidrug efflux pump.</text>
</comment>
<feature type="transmembrane region" description="Helical" evidence="13">
    <location>
        <begin position="143"/>
        <end position="161"/>
    </location>
</feature>
<reference evidence="14 15" key="1">
    <citation type="submission" date="2019-03" db="EMBL/GenBank/DDBJ databases">
        <title>Genomic Encyclopedia of Type Strains, Phase IV (KMG-IV): sequencing the most valuable type-strain genomes for metagenomic binning, comparative biology and taxonomic classification.</title>
        <authorList>
            <person name="Goeker M."/>
        </authorList>
    </citation>
    <scope>NUCLEOTIDE SEQUENCE [LARGE SCALE GENOMIC DNA]</scope>
    <source>
        <strain evidence="14 15">DSM 29481</strain>
    </source>
</reference>
<keyword evidence="15" id="KW-1185">Reference proteome</keyword>
<dbReference type="GO" id="GO:0042910">
    <property type="term" value="F:xenobiotic transmembrane transporter activity"/>
    <property type="evidence" value="ECO:0007669"/>
    <property type="project" value="InterPro"/>
</dbReference>
<evidence type="ECO:0000256" key="9">
    <source>
        <dbReference type="ARBA" id="ARBA00022989"/>
    </source>
</evidence>
<evidence type="ECO:0000313" key="15">
    <source>
        <dbReference type="Proteomes" id="UP000295773"/>
    </source>
</evidence>
<evidence type="ECO:0000256" key="11">
    <source>
        <dbReference type="ARBA" id="ARBA00023136"/>
    </source>
</evidence>
<dbReference type="PANTHER" id="PTHR43298">
    <property type="entry name" value="MULTIDRUG RESISTANCE PROTEIN NORM-RELATED"/>
    <property type="match status" value="1"/>
</dbReference>
<feature type="transmembrane region" description="Helical" evidence="13">
    <location>
        <begin position="266"/>
        <end position="290"/>
    </location>
</feature>
<dbReference type="PANTHER" id="PTHR43298:SF2">
    <property type="entry name" value="FMN_FAD EXPORTER YEEO-RELATED"/>
    <property type="match status" value="1"/>
</dbReference>
<dbReference type="GO" id="GO:0006811">
    <property type="term" value="P:monoatomic ion transport"/>
    <property type="evidence" value="ECO:0007669"/>
    <property type="project" value="UniProtKB-KW"/>
</dbReference>